<dbReference type="GO" id="GO:0006644">
    <property type="term" value="P:phospholipid metabolic process"/>
    <property type="evidence" value="ECO:0007669"/>
    <property type="project" value="InterPro"/>
</dbReference>
<dbReference type="RefSeq" id="XP_066933757.1">
    <property type="nucleotide sequence ID" value="XM_067077656.1"/>
</dbReference>
<keyword evidence="1" id="KW-0732">Signal</keyword>
<dbReference type="AlphaFoldDB" id="A0A7M5XAS7"/>
<dbReference type="OrthoDB" id="10043382at2759"/>
<dbReference type="GO" id="GO:0004623">
    <property type="term" value="F:phospholipase A2 activity"/>
    <property type="evidence" value="ECO:0007669"/>
    <property type="project" value="InterPro"/>
</dbReference>
<proteinExistence type="predicted"/>
<name>A0A7M5XAS7_9CNID</name>
<dbReference type="EnsemblMetazoa" id="CLYHEMT020561.1">
    <property type="protein sequence ID" value="CLYHEMP020561.1"/>
    <property type="gene ID" value="CLYHEMG020561"/>
</dbReference>
<protein>
    <submittedName>
        <fullName evidence="2">Uncharacterized protein</fullName>
    </submittedName>
</protein>
<dbReference type="InterPro" id="IPR036444">
    <property type="entry name" value="PLipase_A2_dom_sf"/>
</dbReference>
<dbReference type="GeneID" id="136821420"/>
<dbReference type="Gene3D" id="1.20.90.10">
    <property type="entry name" value="Phospholipase A2 domain"/>
    <property type="match status" value="1"/>
</dbReference>
<evidence type="ECO:0000256" key="1">
    <source>
        <dbReference type="SAM" id="SignalP"/>
    </source>
</evidence>
<sequence>MKTLSVIILLSILGIKQCSSIKKELLDKIVDDVTDKILSDLEEFNGLDIDNDENEEDEDDDVMMEVENDENEDLTPKRRKADPWLRVPPIRIRIPVNHPRPHNCQIHRDQCGRFKNGCGPQFYTKYLGGKNFLPHESTFTQACNKHDSCFDCSNEHGWTQKQCDDRFLQDMIKKCKCNYYKWYHTIKRGDCIAWAHVFYGAVRAGGHQFIEPHNINQNCYRQCMIPLASPHVEVTE</sequence>
<evidence type="ECO:0000313" key="2">
    <source>
        <dbReference type="EnsemblMetazoa" id="CLYHEMP020561.1"/>
    </source>
</evidence>
<reference evidence="2" key="1">
    <citation type="submission" date="2021-01" db="UniProtKB">
        <authorList>
            <consortium name="EnsemblMetazoa"/>
        </authorList>
    </citation>
    <scope>IDENTIFICATION</scope>
</reference>
<evidence type="ECO:0000313" key="3">
    <source>
        <dbReference type="Proteomes" id="UP000594262"/>
    </source>
</evidence>
<accession>A0A7M5XAS7</accession>
<dbReference type="SUPFAM" id="SSF48619">
    <property type="entry name" value="Phospholipase A2, PLA2"/>
    <property type="match status" value="1"/>
</dbReference>
<keyword evidence="3" id="KW-1185">Reference proteome</keyword>
<dbReference type="GO" id="GO:0050482">
    <property type="term" value="P:arachidonate secretion"/>
    <property type="evidence" value="ECO:0007669"/>
    <property type="project" value="InterPro"/>
</dbReference>
<organism evidence="2 3">
    <name type="scientific">Clytia hemisphaerica</name>
    <dbReference type="NCBI Taxonomy" id="252671"/>
    <lineage>
        <taxon>Eukaryota</taxon>
        <taxon>Metazoa</taxon>
        <taxon>Cnidaria</taxon>
        <taxon>Hydrozoa</taxon>
        <taxon>Hydroidolina</taxon>
        <taxon>Leptothecata</taxon>
        <taxon>Obeliida</taxon>
        <taxon>Clytiidae</taxon>
        <taxon>Clytia</taxon>
    </lineage>
</organism>
<dbReference type="Proteomes" id="UP000594262">
    <property type="component" value="Unplaced"/>
</dbReference>
<feature type="chain" id="PRO_5029801991" evidence="1">
    <location>
        <begin position="21"/>
        <end position="236"/>
    </location>
</feature>
<feature type="signal peptide" evidence="1">
    <location>
        <begin position="1"/>
        <end position="20"/>
    </location>
</feature>